<feature type="compositionally biased region" description="Polar residues" evidence="1">
    <location>
        <begin position="210"/>
        <end position="219"/>
    </location>
</feature>
<reference evidence="2" key="1">
    <citation type="submission" date="2022-01" db="EMBL/GenBank/DDBJ databases">
        <title>Genome Sequence Resource for Two Populations of Ditylenchus destructor, the Migratory Endoparasitic Phytonematode.</title>
        <authorList>
            <person name="Zhang H."/>
            <person name="Lin R."/>
            <person name="Xie B."/>
        </authorList>
    </citation>
    <scope>NUCLEOTIDE SEQUENCE</scope>
    <source>
        <strain evidence="2">BazhouSP</strain>
    </source>
</reference>
<evidence type="ECO:0000313" key="3">
    <source>
        <dbReference type="Proteomes" id="UP001201812"/>
    </source>
</evidence>
<protein>
    <submittedName>
        <fullName evidence="2">Laminin subunit alpha-2</fullName>
    </submittedName>
</protein>
<feature type="region of interest" description="Disordered" evidence="1">
    <location>
        <begin position="207"/>
        <end position="226"/>
    </location>
</feature>
<gene>
    <name evidence="2" type="ORF">DdX_03623</name>
</gene>
<feature type="compositionally biased region" description="Polar residues" evidence="1">
    <location>
        <begin position="33"/>
        <end position="46"/>
    </location>
</feature>
<feature type="region of interest" description="Disordered" evidence="1">
    <location>
        <begin position="33"/>
        <end position="86"/>
    </location>
</feature>
<sequence length="651" mass="73614">MADYNRLVFNMSQIDEEESLAIFTPSTLGANSPQCVSSQTPNTGTPVRSFATPGPENAVASGSALATDSPNPYNSPKKASETPRSIACPAKRSRRPLIMLDPNLEQTMFDDSVYTNSPTNKMSPANKQSLDSEVSLLTPLPDAENASVCQVISDSTPNTQALDTEECENLKFTPAKEFFKLQRSLQIMTPDAYDTPSMGTVPITEKNEETTIATNSQSFGKEEKNDRLNFTTANQSSDSNTSRQLLSLSTENARLINPNVTSMSSTGSVNQNFESKLQAIEDHYKEQQFVLLEQVAQAEHKFEEKCAEVTKLTEMLSAATAQTQELSNCLAAAEEEKLMKQTLKESTAMDETGRINLEMSTIMEENTRNLEEHYKEQQNLLLDQVLQAEAKYDSLKSEKSALESKLRESEEKLKQQHSTLLEQIAQMEKDYNEVKTKKQLVDDEKQSLSEQIAQMEKDYNEVKTEKQLVDDEKQSLFEQVLQAEVKYDSLKSEKDALESKLRESEEKLKQQHSTLLEQIAQMEKDYNEVKTEKQLVDDEKQSLSEQIAQMEKDYNEVKTEKQLVDDEKQSLSEQVLQAEVKYDSLKSEKDALESKLRESEEKLKQQHSTLLEQIAQMEKDYNEVKTKKQLVDDEKQSLSEQNMCKLRGSAA</sequence>
<dbReference type="EMBL" id="JAKKPZ010000003">
    <property type="protein sequence ID" value="KAI1723463.1"/>
    <property type="molecule type" value="Genomic_DNA"/>
</dbReference>
<evidence type="ECO:0000256" key="1">
    <source>
        <dbReference type="SAM" id="MobiDB-lite"/>
    </source>
</evidence>
<dbReference type="AlphaFoldDB" id="A0AAD4NFG6"/>
<feature type="region of interest" description="Disordered" evidence="1">
    <location>
        <begin position="632"/>
        <end position="651"/>
    </location>
</feature>
<name>A0AAD4NFG6_9BILA</name>
<organism evidence="2 3">
    <name type="scientific">Ditylenchus destructor</name>
    <dbReference type="NCBI Taxonomy" id="166010"/>
    <lineage>
        <taxon>Eukaryota</taxon>
        <taxon>Metazoa</taxon>
        <taxon>Ecdysozoa</taxon>
        <taxon>Nematoda</taxon>
        <taxon>Chromadorea</taxon>
        <taxon>Rhabditida</taxon>
        <taxon>Tylenchina</taxon>
        <taxon>Tylenchomorpha</taxon>
        <taxon>Sphaerularioidea</taxon>
        <taxon>Anguinidae</taxon>
        <taxon>Anguininae</taxon>
        <taxon>Ditylenchus</taxon>
    </lineage>
</organism>
<feature type="compositionally biased region" description="Basic and acidic residues" evidence="1">
    <location>
        <begin position="491"/>
        <end position="509"/>
    </location>
</feature>
<keyword evidence="3" id="KW-1185">Reference proteome</keyword>
<accession>A0AAD4NFG6</accession>
<feature type="compositionally biased region" description="Basic and acidic residues" evidence="1">
    <location>
        <begin position="587"/>
        <end position="604"/>
    </location>
</feature>
<feature type="compositionally biased region" description="Polar residues" evidence="1">
    <location>
        <begin position="64"/>
        <end position="74"/>
    </location>
</feature>
<proteinExistence type="predicted"/>
<feature type="region of interest" description="Disordered" evidence="1">
    <location>
        <begin position="587"/>
        <end position="607"/>
    </location>
</feature>
<feature type="region of interest" description="Disordered" evidence="1">
    <location>
        <begin position="491"/>
        <end position="512"/>
    </location>
</feature>
<evidence type="ECO:0000313" key="2">
    <source>
        <dbReference type="EMBL" id="KAI1723463.1"/>
    </source>
</evidence>
<dbReference type="Proteomes" id="UP001201812">
    <property type="component" value="Unassembled WGS sequence"/>
</dbReference>
<comment type="caution">
    <text evidence="2">The sequence shown here is derived from an EMBL/GenBank/DDBJ whole genome shotgun (WGS) entry which is preliminary data.</text>
</comment>